<organismHost>
    <name type="scientific">Lepidoptera</name>
    <name type="common">moths &amp; butterflies</name>
    <dbReference type="NCBI Taxonomy" id="7088"/>
</organismHost>
<dbReference type="InterPro" id="IPR006549">
    <property type="entry name" value="HAD-SF_hydro_IIIA"/>
</dbReference>
<dbReference type="InterPro" id="IPR036412">
    <property type="entry name" value="HAD-like_sf"/>
</dbReference>
<organism evidence="1 2">
    <name type="scientific">Leucania separata nucleopolyhedrovirus</name>
    <name type="common">LsNPV</name>
    <dbReference type="NCBI Taxonomy" id="1307956"/>
    <lineage>
        <taxon>Viruses</taxon>
        <taxon>Viruses incertae sedis</taxon>
        <taxon>Naldaviricetes</taxon>
        <taxon>Lefavirales</taxon>
        <taxon>Baculoviridae</taxon>
        <taxon>Alphabaculovirus</taxon>
        <taxon>Alphabaculovirus leseparatae</taxon>
    </lineage>
</organism>
<dbReference type="GO" id="GO:0046403">
    <property type="term" value="F:polynucleotide 3'-phosphatase activity"/>
    <property type="evidence" value="ECO:0007669"/>
    <property type="project" value="TreeGrafter"/>
</dbReference>
<accession>Q0IKZ9</accession>
<dbReference type="KEGG" id="vg:5176344"/>
<evidence type="ECO:0000313" key="2">
    <source>
        <dbReference type="Proteomes" id="UP000201737"/>
    </source>
</evidence>
<dbReference type="OrthoDB" id="5331at10239"/>
<dbReference type="NCBIfam" id="TIGR01664">
    <property type="entry name" value="DNA-3'-Pase"/>
    <property type="match status" value="1"/>
</dbReference>
<dbReference type="SUPFAM" id="SSF56784">
    <property type="entry name" value="HAD-like"/>
    <property type="match status" value="1"/>
</dbReference>
<protein>
    <submittedName>
        <fullName evidence="1">ORF120</fullName>
    </submittedName>
</protein>
<dbReference type="PANTHER" id="PTHR12083">
    <property type="entry name" value="BIFUNCTIONAL POLYNUCLEOTIDE PHOSPHATASE/KINASE"/>
    <property type="match status" value="1"/>
</dbReference>
<reference evidence="1 2" key="1">
    <citation type="journal article" date="2007" name="Virus Genes">
        <title>Genome sequence of Leucania seperata nucleopolyhedrovirus.</title>
        <authorList>
            <person name="Xiao H."/>
            <person name="Qi Y."/>
        </authorList>
    </citation>
    <scope>NUCLEOTIDE SEQUENCE [LARGE SCALE GENOMIC DNA]</scope>
    <source>
        <strain evidence="1 2">AH1</strain>
    </source>
</reference>
<dbReference type="Gene3D" id="3.40.50.1000">
    <property type="entry name" value="HAD superfamily/HAD-like"/>
    <property type="match status" value="1"/>
</dbReference>
<dbReference type="PANTHER" id="PTHR12083:SF9">
    <property type="entry name" value="BIFUNCTIONAL POLYNUCLEOTIDE PHOSPHATASE_KINASE"/>
    <property type="match status" value="1"/>
</dbReference>
<dbReference type="InterPro" id="IPR013954">
    <property type="entry name" value="PNK3P"/>
</dbReference>
<dbReference type="RefSeq" id="YP_758417.1">
    <property type="nucleotide sequence ID" value="NC_008348.1"/>
</dbReference>
<dbReference type="Pfam" id="PF08645">
    <property type="entry name" value="PNK3P"/>
    <property type="match status" value="1"/>
</dbReference>
<name>Q0IKZ9_NPVLS</name>
<keyword evidence="2" id="KW-1185">Reference proteome</keyword>
<dbReference type="GO" id="GO:0046404">
    <property type="term" value="F:ATP-dependent polydeoxyribonucleotide 5'-hydroxyl-kinase activity"/>
    <property type="evidence" value="ECO:0007669"/>
    <property type="project" value="TreeGrafter"/>
</dbReference>
<dbReference type="NCBIfam" id="TIGR01662">
    <property type="entry name" value="HAD-SF-IIIA"/>
    <property type="match status" value="1"/>
</dbReference>
<dbReference type="GeneID" id="5176344"/>
<reference evidence="1 2" key="2">
    <citation type="journal article" date="2007" name="Virus Res.">
        <title>P13 of Leucania separata multiple nuclear polyhedrosis virus affected the polyhedra and budded virions yields of AcMNPV.</title>
        <authorList>
            <person name="Du E.Q."/>
            <person name="Yan F."/>
            <person name="Jin W.X."/>
            <person name="Lu N."/>
            <person name="Xiao H.Z."/>
            <person name="Lu S.Y."/>
            <person name="Qi Y.P."/>
        </authorList>
    </citation>
    <scope>NUCLEOTIDE SEQUENCE [LARGE SCALE GENOMIC DNA]</scope>
    <source>
        <strain evidence="1 2">AH1</strain>
    </source>
</reference>
<dbReference type="Proteomes" id="UP000201737">
    <property type="component" value="Segment"/>
</dbReference>
<proteinExistence type="predicted"/>
<dbReference type="EMBL" id="AY394490">
    <property type="protein sequence ID" value="AAR28884.1"/>
    <property type="molecule type" value="Genomic_DNA"/>
</dbReference>
<dbReference type="GO" id="GO:0006281">
    <property type="term" value="P:DNA repair"/>
    <property type="evidence" value="ECO:0007669"/>
    <property type="project" value="TreeGrafter"/>
</dbReference>
<dbReference type="InterPro" id="IPR006551">
    <property type="entry name" value="Polynucleotide_phosphatase"/>
</dbReference>
<dbReference type="GO" id="GO:0003690">
    <property type="term" value="F:double-stranded DNA binding"/>
    <property type="evidence" value="ECO:0007669"/>
    <property type="project" value="TreeGrafter"/>
</dbReference>
<sequence>MCHCIVINYECCIKGIELVILYCIADNMTPTTYFVAVDGVSNSLRTKFLKKLENKSKNVKVHTMQGFDLGVDFDSFTNDAAMVYARRLKYEERFVNNFETVHVFNQMPASLLIAQLLHKRHTSDEFDADASKLVESINFGKLCEGYKCYVLLDKNRSSKKGYAKKENDIYELLALKCKFTVLEIDEDDDDHDKQAQQFATRFYEDQFKWTRVDSCHVYSRHFPRTTHLIAGFDLDDTLIVTKSRQTFPQDEFDWQFKYEKKIIYYKMRKLLEAGYTVVVFTNQNGIQYGHVKLETMVNKIRYITDELNLPITVVMSTLRDFYRKPHTGMLDRIVANEIPSYVPRYRWIYVGDNVKGTSFDDSDFAQAAKMTYFDDSNFFNLNVMF</sequence>
<dbReference type="InterPro" id="IPR023214">
    <property type="entry name" value="HAD_sf"/>
</dbReference>
<evidence type="ECO:0000313" key="1">
    <source>
        <dbReference type="EMBL" id="AAR28884.1"/>
    </source>
</evidence>